<evidence type="ECO:0000256" key="10">
    <source>
        <dbReference type="ARBA" id="ARBA00023186"/>
    </source>
</evidence>
<protein>
    <recommendedName>
        <fullName evidence="12">Membrane protein insertase YidC</fullName>
    </recommendedName>
    <alternativeName>
        <fullName evidence="12">Foldase YidC</fullName>
    </alternativeName>
    <alternativeName>
        <fullName evidence="12">Membrane integrase YidC</fullName>
    </alternativeName>
    <alternativeName>
        <fullName evidence="12">Membrane protein YidC</fullName>
    </alternativeName>
</protein>
<gene>
    <name evidence="12" type="primary">yidC</name>
    <name evidence="14" type="ORF">ACFORF_01560</name>
</gene>
<evidence type="ECO:0000256" key="7">
    <source>
        <dbReference type="ARBA" id="ARBA00022989"/>
    </source>
</evidence>
<dbReference type="InterPro" id="IPR047196">
    <property type="entry name" value="YidC_ALB_C"/>
</dbReference>
<feature type="domain" description="Membrane insertase YidC/Oxa/ALB C-terminal" evidence="13">
    <location>
        <begin position="69"/>
        <end position="250"/>
    </location>
</feature>
<keyword evidence="2 12" id="KW-0813">Transport</keyword>
<dbReference type="EMBL" id="JBHRZV010000006">
    <property type="protein sequence ID" value="MFC3927321.1"/>
    <property type="molecule type" value="Genomic_DNA"/>
</dbReference>
<dbReference type="PANTHER" id="PTHR12428">
    <property type="entry name" value="OXA1"/>
    <property type="match status" value="1"/>
</dbReference>
<dbReference type="PANTHER" id="PTHR12428:SF65">
    <property type="entry name" value="CYTOCHROME C OXIDASE ASSEMBLY PROTEIN COX18, MITOCHONDRIAL"/>
    <property type="match status" value="1"/>
</dbReference>
<dbReference type="HAMAP" id="MF_01811">
    <property type="entry name" value="YidC_type2"/>
    <property type="match status" value="1"/>
</dbReference>
<dbReference type="InterPro" id="IPR001708">
    <property type="entry name" value="YidC/ALB3/OXA1/COX18"/>
</dbReference>
<evidence type="ECO:0000256" key="8">
    <source>
        <dbReference type="ARBA" id="ARBA00023136"/>
    </source>
</evidence>
<feature type="transmembrane region" description="Helical" evidence="12">
    <location>
        <begin position="179"/>
        <end position="197"/>
    </location>
</feature>
<keyword evidence="7 12" id="KW-1133">Transmembrane helix</keyword>
<evidence type="ECO:0000256" key="4">
    <source>
        <dbReference type="ARBA" id="ARBA00022692"/>
    </source>
</evidence>
<dbReference type="PRINTS" id="PR00701">
    <property type="entry name" value="60KDINNERMP"/>
</dbReference>
<organism evidence="14 15">
    <name type="scientific">Streptococcus caprae</name>
    <dbReference type="NCBI Taxonomy" id="1640501"/>
    <lineage>
        <taxon>Bacteria</taxon>
        <taxon>Bacillati</taxon>
        <taxon>Bacillota</taxon>
        <taxon>Bacilli</taxon>
        <taxon>Lactobacillales</taxon>
        <taxon>Streptococcaceae</taxon>
        <taxon>Streptococcus</taxon>
    </lineage>
</organism>
<dbReference type="InterPro" id="IPR028055">
    <property type="entry name" value="YidC/Oxa/ALB_C"/>
</dbReference>
<keyword evidence="10 12" id="KW-0143">Chaperone</keyword>
<comment type="similarity">
    <text evidence="12">Belongs to the OXA1/ALB3/YidC family. Type 2 subfamily.</text>
</comment>
<evidence type="ECO:0000256" key="11">
    <source>
        <dbReference type="ARBA" id="ARBA00023288"/>
    </source>
</evidence>
<dbReference type="Pfam" id="PF02096">
    <property type="entry name" value="60KD_IMP"/>
    <property type="match status" value="1"/>
</dbReference>
<feature type="transmembrane region" description="Helical" evidence="12">
    <location>
        <begin position="61"/>
        <end position="87"/>
    </location>
</feature>
<keyword evidence="8 12" id="KW-0472">Membrane</keyword>
<comment type="function">
    <text evidence="12">Required for the insertion and/or proper folding and/or complex formation of integral membrane proteins into the membrane. Involved in integration of membrane proteins that insert both dependently and independently of the Sec translocase complex, as well as at least some lipoproteins.</text>
</comment>
<evidence type="ECO:0000313" key="15">
    <source>
        <dbReference type="Proteomes" id="UP001595807"/>
    </source>
</evidence>
<evidence type="ECO:0000256" key="3">
    <source>
        <dbReference type="ARBA" id="ARBA00022475"/>
    </source>
</evidence>
<dbReference type="RefSeq" id="WP_380424723.1">
    <property type="nucleotide sequence ID" value="NZ_JBHRZV010000006.1"/>
</dbReference>
<comment type="subcellular location">
    <subcellularLocation>
        <location evidence="1 12">Cell membrane</location>
        <topology evidence="1 12">Multi-pass membrane protein</topology>
    </subcellularLocation>
</comment>
<keyword evidence="15" id="KW-1185">Reference proteome</keyword>
<keyword evidence="11" id="KW-0449">Lipoprotein</keyword>
<keyword evidence="9" id="KW-0564">Palmitate</keyword>
<dbReference type="CDD" id="cd20070">
    <property type="entry name" value="5TM_YidC_Alb3"/>
    <property type="match status" value="1"/>
</dbReference>
<dbReference type="InterPro" id="IPR023060">
    <property type="entry name" value="YidC/YidC1/YidC2_Firmicutes"/>
</dbReference>
<evidence type="ECO:0000256" key="2">
    <source>
        <dbReference type="ARBA" id="ARBA00022448"/>
    </source>
</evidence>
<evidence type="ECO:0000313" key="14">
    <source>
        <dbReference type="EMBL" id="MFC3927321.1"/>
    </source>
</evidence>
<keyword evidence="5 12" id="KW-0732">Signal</keyword>
<feature type="transmembrane region" description="Helical" evidence="12">
    <location>
        <begin position="141"/>
        <end position="159"/>
    </location>
</feature>
<dbReference type="Proteomes" id="UP001595807">
    <property type="component" value="Unassembled WGS sequence"/>
</dbReference>
<evidence type="ECO:0000256" key="9">
    <source>
        <dbReference type="ARBA" id="ARBA00023139"/>
    </source>
</evidence>
<comment type="caution">
    <text evidence="14">The sequence shown here is derived from an EMBL/GenBank/DDBJ whole genome shotgun (WGS) entry which is preliminary data.</text>
</comment>
<evidence type="ECO:0000256" key="12">
    <source>
        <dbReference type="HAMAP-Rule" id="MF_01811"/>
    </source>
</evidence>
<feature type="transmembrane region" description="Helical" evidence="12">
    <location>
        <begin position="209"/>
        <end position="235"/>
    </location>
</feature>
<keyword evidence="4 12" id="KW-0812">Transmembrane</keyword>
<proteinExistence type="inferred from homology"/>
<accession>A0ABV8CTZ5</accession>
<name>A0ABV8CTZ5_9STRE</name>
<sequence>MYLNSQTYIRKVSPVNKKIKLTGLAGAALLLLSACGRSDITSQSSGLWEQIVYFFAQMIKALSFGGLVGVGIVLFTILIRLVMLPLYNQQIKSSREMQEIQPKLREIQLKYPGKDTESRMLMAEEQQALYKEHNINPYASLWPLFIQMPILMALYQALTRVEFLRVGKFLWMDLGSPDPYYILPILAAVFTFLSSWLTNKSAKESNTMLTTMTFVMPAMILLIALNMASGVALYWTVSNAFQVAQIMIFNNPFKLIEERQRIVQEEKEKAARKRRAMKKAQRKK</sequence>
<reference evidence="15" key="1">
    <citation type="journal article" date="2019" name="Int. J. Syst. Evol. Microbiol.">
        <title>The Global Catalogue of Microorganisms (GCM) 10K type strain sequencing project: providing services to taxonomists for standard genome sequencing and annotation.</title>
        <authorList>
            <consortium name="The Broad Institute Genomics Platform"/>
            <consortium name="The Broad Institute Genome Sequencing Center for Infectious Disease"/>
            <person name="Wu L."/>
            <person name="Ma J."/>
        </authorList>
    </citation>
    <scope>NUCLEOTIDE SEQUENCE [LARGE SCALE GENOMIC DNA]</scope>
    <source>
        <strain evidence="15">CCUG 67170</strain>
    </source>
</reference>
<evidence type="ECO:0000256" key="6">
    <source>
        <dbReference type="ARBA" id="ARBA00022927"/>
    </source>
</evidence>
<keyword evidence="6 12" id="KW-0653">Protein transport</keyword>
<keyword evidence="3 12" id="KW-1003">Cell membrane</keyword>
<evidence type="ECO:0000256" key="5">
    <source>
        <dbReference type="ARBA" id="ARBA00022729"/>
    </source>
</evidence>
<evidence type="ECO:0000259" key="13">
    <source>
        <dbReference type="Pfam" id="PF02096"/>
    </source>
</evidence>
<dbReference type="NCBIfam" id="TIGR03592">
    <property type="entry name" value="yidC_oxa1_cterm"/>
    <property type="match status" value="1"/>
</dbReference>
<evidence type="ECO:0000256" key="1">
    <source>
        <dbReference type="ARBA" id="ARBA00004651"/>
    </source>
</evidence>